<evidence type="ECO:0000313" key="2">
    <source>
        <dbReference type="Proteomes" id="UP000004846"/>
    </source>
</evidence>
<dbReference type="HOGENOM" id="CLU_185128_0_0_9"/>
<reference evidence="1 2" key="1">
    <citation type="submission" date="2010-07" db="EMBL/GenBank/DDBJ databases">
        <authorList>
            <person name="Sid Ahmed O."/>
        </authorList>
    </citation>
    <scope>NUCLEOTIDE SEQUENCE [LARGE SCALE GENOMIC DNA]</scope>
    <source>
        <strain evidence="1 2">TX4248</strain>
    </source>
</reference>
<sequence length="94" mass="11182">MEDKYMNVKKLTEEELIEKQEKVKALLHILDKIYGVKMTVFSKAIGIHNQNLHNFRKGRRGLTEEKTILLEKIIVRKYGRLLMLEDSEYESVFK</sequence>
<name>A0A125W4W9_ENTFL</name>
<dbReference type="EMBL" id="AEBR01000063">
    <property type="protein sequence ID" value="EFM82460.1"/>
    <property type="molecule type" value="Genomic_DNA"/>
</dbReference>
<organism evidence="1 2">
    <name type="scientific">Enterococcus faecalis TX4248</name>
    <dbReference type="NCBI Taxonomy" id="749495"/>
    <lineage>
        <taxon>Bacteria</taxon>
        <taxon>Bacillati</taxon>
        <taxon>Bacillota</taxon>
        <taxon>Bacilli</taxon>
        <taxon>Lactobacillales</taxon>
        <taxon>Enterococcaceae</taxon>
        <taxon>Enterococcus</taxon>
    </lineage>
</organism>
<dbReference type="Proteomes" id="UP000004846">
    <property type="component" value="Unassembled WGS sequence"/>
</dbReference>
<gene>
    <name evidence="1" type="ORF">HMPREF9498_01875</name>
</gene>
<accession>A0A125W4W9</accession>
<dbReference type="AlphaFoldDB" id="A0A125W4W9"/>
<protein>
    <recommendedName>
        <fullName evidence="3">Toxin-antitoxin system, antitoxin component, Xre family</fullName>
    </recommendedName>
</protein>
<evidence type="ECO:0000313" key="1">
    <source>
        <dbReference type="EMBL" id="EFM82460.1"/>
    </source>
</evidence>
<evidence type="ECO:0008006" key="3">
    <source>
        <dbReference type="Google" id="ProtNLM"/>
    </source>
</evidence>
<proteinExistence type="predicted"/>
<comment type="caution">
    <text evidence="1">The sequence shown here is derived from an EMBL/GenBank/DDBJ whole genome shotgun (WGS) entry which is preliminary data.</text>
</comment>